<dbReference type="Pfam" id="PF00485">
    <property type="entry name" value="PRK"/>
    <property type="match status" value="1"/>
</dbReference>
<keyword evidence="10" id="KW-0812">Transmembrane</keyword>
<evidence type="ECO:0000256" key="1">
    <source>
        <dbReference type="ARBA" id="ARBA00004690"/>
    </source>
</evidence>
<dbReference type="AlphaFoldDB" id="A0AA38M1P8"/>
<dbReference type="InterPro" id="IPR006083">
    <property type="entry name" value="PRK/URK"/>
</dbReference>
<dbReference type="InterPro" id="IPR004728">
    <property type="entry name" value="Sec62"/>
</dbReference>
<dbReference type="InterPro" id="IPR000764">
    <property type="entry name" value="Uridine_kinase-like"/>
</dbReference>
<organism evidence="12 13">
    <name type="scientific">Zophobas morio</name>
    <dbReference type="NCBI Taxonomy" id="2755281"/>
    <lineage>
        <taxon>Eukaryota</taxon>
        <taxon>Metazoa</taxon>
        <taxon>Ecdysozoa</taxon>
        <taxon>Arthropoda</taxon>
        <taxon>Hexapoda</taxon>
        <taxon>Insecta</taxon>
        <taxon>Pterygota</taxon>
        <taxon>Neoptera</taxon>
        <taxon>Endopterygota</taxon>
        <taxon>Coleoptera</taxon>
        <taxon>Polyphaga</taxon>
        <taxon>Cucujiformia</taxon>
        <taxon>Tenebrionidae</taxon>
        <taxon>Zophobas</taxon>
    </lineage>
</organism>
<keyword evidence="4" id="KW-0808">Transferase</keyword>
<proteinExistence type="inferred from homology"/>
<comment type="catalytic activity">
    <reaction evidence="9">
        <text>uridine + ATP = UMP + ADP + H(+)</text>
        <dbReference type="Rhea" id="RHEA:16825"/>
        <dbReference type="ChEBI" id="CHEBI:15378"/>
        <dbReference type="ChEBI" id="CHEBI:16704"/>
        <dbReference type="ChEBI" id="CHEBI:30616"/>
        <dbReference type="ChEBI" id="CHEBI:57865"/>
        <dbReference type="ChEBI" id="CHEBI:456216"/>
        <dbReference type="EC" id="2.7.1.48"/>
    </reaction>
</comment>
<dbReference type="GO" id="GO:0005789">
    <property type="term" value="C:endoplasmic reticulum membrane"/>
    <property type="evidence" value="ECO:0007669"/>
    <property type="project" value="InterPro"/>
</dbReference>
<dbReference type="FunFam" id="3.40.50.300:FF:001802">
    <property type="entry name" value="Uridine-cytidine kinase 1"/>
    <property type="match status" value="1"/>
</dbReference>
<protein>
    <recommendedName>
        <fullName evidence="3">uridine/cytidine kinase</fullName>
        <ecNumber evidence="3">2.7.1.48</ecNumber>
    </recommendedName>
</protein>
<dbReference type="GO" id="GO:0015031">
    <property type="term" value="P:protein transport"/>
    <property type="evidence" value="ECO:0007669"/>
    <property type="project" value="InterPro"/>
</dbReference>
<dbReference type="InterPro" id="IPR027417">
    <property type="entry name" value="P-loop_NTPase"/>
</dbReference>
<gene>
    <name evidence="12" type="ORF">Zmor_004211</name>
</gene>
<evidence type="ECO:0000313" key="13">
    <source>
        <dbReference type="Proteomes" id="UP001168821"/>
    </source>
</evidence>
<evidence type="ECO:0000256" key="9">
    <source>
        <dbReference type="ARBA" id="ARBA00048909"/>
    </source>
</evidence>
<name>A0AA38M1P8_9CUCU</name>
<reference evidence="12" key="1">
    <citation type="journal article" date="2023" name="G3 (Bethesda)">
        <title>Whole genome assemblies of Zophobas morio and Tenebrio molitor.</title>
        <authorList>
            <person name="Kaur S."/>
            <person name="Stinson S.A."/>
            <person name="diCenzo G.C."/>
        </authorList>
    </citation>
    <scope>NUCLEOTIDE SEQUENCE</scope>
    <source>
        <strain evidence="12">QUZm001</strain>
    </source>
</reference>
<dbReference type="Pfam" id="PF03839">
    <property type="entry name" value="Sec62"/>
    <property type="match status" value="1"/>
</dbReference>
<evidence type="ECO:0000259" key="11">
    <source>
        <dbReference type="Pfam" id="PF00485"/>
    </source>
</evidence>
<keyword evidence="10" id="KW-0472">Membrane</keyword>
<dbReference type="EMBL" id="JALNTZ010000133">
    <property type="protein sequence ID" value="KAJ3636402.1"/>
    <property type="molecule type" value="Genomic_DNA"/>
</dbReference>
<dbReference type="PANTHER" id="PTHR10285">
    <property type="entry name" value="URIDINE KINASE"/>
    <property type="match status" value="1"/>
</dbReference>
<comment type="caution">
    <text evidence="12">The sequence shown here is derived from an EMBL/GenBank/DDBJ whole genome shotgun (WGS) entry which is preliminary data.</text>
</comment>
<comment type="similarity">
    <text evidence="2">Belongs to the uridine kinase family.</text>
</comment>
<dbReference type="SUPFAM" id="SSF52540">
    <property type="entry name" value="P-loop containing nucleoside triphosphate hydrolases"/>
    <property type="match status" value="1"/>
</dbReference>
<dbReference type="GO" id="GO:0004849">
    <property type="term" value="F:uridine kinase activity"/>
    <property type="evidence" value="ECO:0007669"/>
    <property type="project" value="UniProtKB-EC"/>
</dbReference>
<evidence type="ECO:0000256" key="7">
    <source>
        <dbReference type="ARBA" id="ARBA00022840"/>
    </source>
</evidence>
<feature type="transmembrane region" description="Helical" evidence="10">
    <location>
        <begin position="6"/>
        <end position="36"/>
    </location>
</feature>
<keyword evidence="7" id="KW-0067">ATP-binding</keyword>
<evidence type="ECO:0000256" key="8">
    <source>
        <dbReference type="ARBA" id="ARBA00047436"/>
    </source>
</evidence>
<keyword evidence="10" id="KW-1133">Transmembrane helix</keyword>
<dbReference type="Proteomes" id="UP001168821">
    <property type="component" value="Unassembled WGS sequence"/>
</dbReference>
<evidence type="ECO:0000256" key="5">
    <source>
        <dbReference type="ARBA" id="ARBA00022741"/>
    </source>
</evidence>
<evidence type="ECO:0000256" key="4">
    <source>
        <dbReference type="ARBA" id="ARBA00022679"/>
    </source>
</evidence>
<evidence type="ECO:0000256" key="6">
    <source>
        <dbReference type="ARBA" id="ARBA00022777"/>
    </source>
</evidence>
<dbReference type="GO" id="GO:0005524">
    <property type="term" value="F:ATP binding"/>
    <property type="evidence" value="ECO:0007669"/>
    <property type="project" value="UniProtKB-KW"/>
</dbReference>
<dbReference type="EC" id="2.7.1.48" evidence="3"/>
<dbReference type="Gene3D" id="3.40.50.300">
    <property type="entry name" value="P-loop containing nucleotide triphosphate hydrolases"/>
    <property type="match status" value="1"/>
</dbReference>
<accession>A0AA38M1P8</accession>
<dbReference type="PRINTS" id="PR00988">
    <property type="entry name" value="URIDINKINASE"/>
</dbReference>
<evidence type="ECO:0000256" key="3">
    <source>
        <dbReference type="ARBA" id="ARBA00012137"/>
    </source>
</evidence>
<comment type="catalytic activity">
    <reaction evidence="8">
        <text>cytidine + ATP = CMP + ADP + H(+)</text>
        <dbReference type="Rhea" id="RHEA:24674"/>
        <dbReference type="ChEBI" id="CHEBI:15378"/>
        <dbReference type="ChEBI" id="CHEBI:17562"/>
        <dbReference type="ChEBI" id="CHEBI:30616"/>
        <dbReference type="ChEBI" id="CHEBI:60377"/>
        <dbReference type="ChEBI" id="CHEBI:456216"/>
        <dbReference type="EC" id="2.7.1.48"/>
    </reaction>
</comment>
<comment type="pathway">
    <text evidence="1">Pyrimidine metabolism; UMP biosynthesis via salvage pathway; UMP from uridine: step 1/1.</text>
</comment>
<evidence type="ECO:0000256" key="2">
    <source>
        <dbReference type="ARBA" id="ARBA00005408"/>
    </source>
</evidence>
<keyword evidence="6" id="KW-0418">Kinase</keyword>
<evidence type="ECO:0000313" key="12">
    <source>
        <dbReference type="EMBL" id="KAJ3636402.1"/>
    </source>
</evidence>
<sequence>MKEGAVYLFYATLGLILLLLSLCVLRLILFVAIFLLSGARVYFWLYPNLVVEEQFWASFVPLYSLEWRKSSAPKTTVCRKIIEGLEKNDLGLQSGEDLAVIIHQVSFYRPIDIEKVDVNYYNFDNPTAFDFKLIVQVLSDLRSGKEVDVPIYDQKTYTRSSETCRVCPKKIILFEGILCFDCKELRDLFHLKIFVDCDNDTRLAKRVLRDLKKRNRDLDSILKQYIDFVKPAYDDFIQPSKKYADIIIPRGADNLVAIDFIIQYIKEHCKQPVANSLDTKRLLR</sequence>
<keyword evidence="13" id="KW-1185">Reference proteome</keyword>
<keyword evidence="5" id="KW-0547">Nucleotide-binding</keyword>
<dbReference type="NCBIfam" id="NF004018">
    <property type="entry name" value="PRK05480.1"/>
    <property type="match status" value="1"/>
</dbReference>
<feature type="domain" description="Phosphoribulokinase/uridine kinase" evidence="11">
    <location>
        <begin position="70"/>
        <end position="257"/>
    </location>
</feature>
<dbReference type="CDD" id="cd02023">
    <property type="entry name" value="UMPK"/>
    <property type="match status" value="1"/>
</dbReference>
<evidence type="ECO:0000256" key="10">
    <source>
        <dbReference type="SAM" id="Phobius"/>
    </source>
</evidence>